<dbReference type="Pfam" id="PF03083">
    <property type="entry name" value="MtN3_slv"/>
    <property type="match status" value="2"/>
</dbReference>
<keyword evidence="4" id="KW-0813">Transport</keyword>
<evidence type="ECO:0000256" key="6">
    <source>
        <dbReference type="ARBA" id="ARBA00022692"/>
    </source>
</evidence>
<name>A0A8J6HQY7_TENMO</name>
<keyword evidence="8 10" id="KW-1133">Transmembrane helix</keyword>
<evidence type="ECO:0000256" key="3">
    <source>
        <dbReference type="ARBA" id="ARBA00021741"/>
    </source>
</evidence>
<comment type="similarity">
    <text evidence="2">Belongs to the SWEET sugar transporter family.</text>
</comment>
<evidence type="ECO:0000256" key="4">
    <source>
        <dbReference type="ARBA" id="ARBA00022448"/>
    </source>
</evidence>
<evidence type="ECO:0000256" key="5">
    <source>
        <dbReference type="ARBA" id="ARBA00022597"/>
    </source>
</evidence>
<dbReference type="Gene3D" id="1.20.1280.290">
    <property type="match status" value="1"/>
</dbReference>
<dbReference type="AlphaFoldDB" id="A0A8J6HQY7"/>
<dbReference type="InterPro" id="IPR004316">
    <property type="entry name" value="SWEET_rpt"/>
</dbReference>
<evidence type="ECO:0000256" key="2">
    <source>
        <dbReference type="ARBA" id="ARBA00007809"/>
    </source>
</evidence>
<reference evidence="11" key="1">
    <citation type="journal article" date="2020" name="J Insects Food Feed">
        <title>The yellow mealworm (Tenebrio molitor) genome: a resource for the emerging insects as food and feed industry.</title>
        <authorList>
            <person name="Eriksson T."/>
            <person name="Andere A."/>
            <person name="Kelstrup H."/>
            <person name="Emery V."/>
            <person name="Picard C."/>
        </authorList>
    </citation>
    <scope>NUCLEOTIDE SEQUENCE</scope>
    <source>
        <strain evidence="11">Stoneville</strain>
        <tissue evidence="11">Whole head</tissue>
    </source>
</reference>
<evidence type="ECO:0000256" key="1">
    <source>
        <dbReference type="ARBA" id="ARBA00004127"/>
    </source>
</evidence>
<feature type="transmembrane region" description="Helical" evidence="10">
    <location>
        <begin position="163"/>
        <end position="184"/>
    </location>
</feature>
<evidence type="ECO:0000313" key="11">
    <source>
        <dbReference type="EMBL" id="KAH0818742.1"/>
    </source>
</evidence>
<feature type="transmembrane region" description="Helical" evidence="10">
    <location>
        <begin position="131"/>
        <end position="151"/>
    </location>
</feature>
<organism evidence="11 12">
    <name type="scientific">Tenebrio molitor</name>
    <name type="common">Yellow mealworm beetle</name>
    <dbReference type="NCBI Taxonomy" id="7067"/>
    <lineage>
        <taxon>Eukaryota</taxon>
        <taxon>Metazoa</taxon>
        <taxon>Ecdysozoa</taxon>
        <taxon>Arthropoda</taxon>
        <taxon>Hexapoda</taxon>
        <taxon>Insecta</taxon>
        <taxon>Pterygota</taxon>
        <taxon>Neoptera</taxon>
        <taxon>Endopterygota</taxon>
        <taxon>Coleoptera</taxon>
        <taxon>Polyphaga</taxon>
        <taxon>Cucujiformia</taxon>
        <taxon>Tenebrionidae</taxon>
        <taxon>Tenebrio</taxon>
    </lineage>
</organism>
<sequence>MESAAKLLQPYKDVIGRVASFLTIAQFFSGVFICRDIQKKGNTRDVSSVPFVGGIMVGLAMLKYGLLLQDDVMLVVNVTAIVLNAIYCAFYYLYSGDKWNELFKPLSISMGLVAVLWGYCAWEDPTLLEFRYGLIVTILMLLLLGNPLLGVREMIQNKDASQIPFVLTLMGTLVTFAWLLYAIILMNNFMIQNYHNHEFVGFSSFSVTFVMSLTIISATCHAISSFFLSSSRLTNLRTTFLSLNPFLSGSGSRSHSNFPSAVILPHDSLLLLLRFHSASGSDSSRASIPTSRLLALLEFISSARKALCVLKLLSLLQSDDRGLLFSMLTA</sequence>
<dbReference type="PANTHER" id="PTHR10791">
    <property type="entry name" value="RAG1-ACTIVATING PROTEIN 1"/>
    <property type="match status" value="1"/>
</dbReference>
<feature type="transmembrane region" description="Helical" evidence="10">
    <location>
        <begin position="46"/>
        <end position="66"/>
    </location>
</feature>
<evidence type="ECO:0000256" key="8">
    <source>
        <dbReference type="ARBA" id="ARBA00022989"/>
    </source>
</evidence>
<keyword evidence="12" id="KW-1185">Reference proteome</keyword>
<dbReference type="Proteomes" id="UP000719412">
    <property type="component" value="Unassembled WGS sequence"/>
</dbReference>
<feature type="transmembrane region" description="Helical" evidence="10">
    <location>
        <begin position="101"/>
        <end position="119"/>
    </location>
</feature>
<dbReference type="GO" id="GO:0016020">
    <property type="term" value="C:membrane"/>
    <property type="evidence" value="ECO:0007669"/>
    <property type="project" value="InterPro"/>
</dbReference>
<dbReference type="GO" id="GO:0012505">
    <property type="term" value="C:endomembrane system"/>
    <property type="evidence" value="ECO:0007669"/>
    <property type="project" value="UniProtKB-SubCell"/>
</dbReference>
<feature type="transmembrane region" description="Helical" evidence="10">
    <location>
        <begin position="72"/>
        <end position="94"/>
    </location>
</feature>
<keyword evidence="7" id="KW-0677">Repeat</keyword>
<comment type="subcellular location">
    <subcellularLocation>
        <location evidence="1">Endomembrane system</location>
        <topology evidence="1">Multi-pass membrane protein</topology>
    </subcellularLocation>
</comment>
<proteinExistence type="inferred from homology"/>
<dbReference type="InterPro" id="IPR047664">
    <property type="entry name" value="SWEET"/>
</dbReference>
<keyword evidence="6 10" id="KW-0812">Transmembrane</keyword>
<keyword evidence="5" id="KW-0762">Sugar transport</keyword>
<accession>A0A8J6HQY7</accession>
<evidence type="ECO:0000256" key="9">
    <source>
        <dbReference type="ARBA" id="ARBA00023136"/>
    </source>
</evidence>
<dbReference type="EMBL" id="JABDTM020016770">
    <property type="protein sequence ID" value="KAH0818742.1"/>
    <property type="molecule type" value="Genomic_DNA"/>
</dbReference>
<dbReference type="GO" id="GO:0051119">
    <property type="term" value="F:sugar transmembrane transporter activity"/>
    <property type="evidence" value="ECO:0007669"/>
    <property type="project" value="InterPro"/>
</dbReference>
<evidence type="ECO:0000313" key="12">
    <source>
        <dbReference type="Proteomes" id="UP000719412"/>
    </source>
</evidence>
<evidence type="ECO:0000256" key="7">
    <source>
        <dbReference type="ARBA" id="ARBA00022737"/>
    </source>
</evidence>
<keyword evidence="9 10" id="KW-0472">Membrane</keyword>
<evidence type="ECO:0000256" key="10">
    <source>
        <dbReference type="SAM" id="Phobius"/>
    </source>
</evidence>
<feature type="transmembrane region" description="Helical" evidence="10">
    <location>
        <begin position="14"/>
        <end position="34"/>
    </location>
</feature>
<gene>
    <name evidence="11" type="ORF">GEV33_004049</name>
</gene>
<dbReference type="PANTHER" id="PTHR10791:SF5">
    <property type="entry name" value="SUGAR TRANSPORTER SWEET"/>
    <property type="match status" value="1"/>
</dbReference>
<reference evidence="11" key="2">
    <citation type="submission" date="2021-08" db="EMBL/GenBank/DDBJ databases">
        <authorList>
            <person name="Eriksson T."/>
        </authorList>
    </citation>
    <scope>NUCLEOTIDE SEQUENCE</scope>
    <source>
        <strain evidence="11">Stoneville</strain>
        <tissue evidence="11">Whole head</tissue>
    </source>
</reference>
<protein>
    <recommendedName>
        <fullName evidence="3">Sugar transporter SWEET1</fullName>
    </recommendedName>
</protein>
<comment type="caution">
    <text evidence="11">The sequence shown here is derived from an EMBL/GenBank/DDBJ whole genome shotgun (WGS) entry which is preliminary data.</text>
</comment>
<feature type="transmembrane region" description="Helical" evidence="10">
    <location>
        <begin position="204"/>
        <end position="228"/>
    </location>
</feature>